<proteinExistence type="predicted"/>
<evidence type="ECO:0000259" key="5">
    <source>
        <dbReference type="Pfam" id="PF24489"/>
    </source>
</evidence>
<feature type="domain" description="Tip attachment protein J Fn3-1" evidence="4">
    <location>
        <begin position="605"/>
        <end position="704"/>
    </location>
</feature>
<dbReference type="PANTHER" id="PTHR36251:SF2">
    <property type="entry name" value="GIFSY-2 PROPHAGE HOST SPECIFICITY PROTEIN J, PHAGE LAMBDA"/>
    <property type="match status" value="1"/>
</dbReference>
<dbReference type="InterPro" id="IPR055385">
    <property type="entry name" value="GpJ_HDII-ins2"/>
</dbReference>
<dbReference type="InterPro" id="IPR015406">
    <property type="entry name" value="GpJ_CSF"/>
</dbReference>
<dbReference type="InterPro" id="IPR053171">
    <property type="entry name" value="Viral_Tip_Attach_Protein"/>
</dbReference>
<dbReference type="RefSeq" id="WP_212588706.1">
    <property type="nucleotide sequence ID" value="NZ_JAERKB010000001.1"/>
</dbReference>
<name>A0ABS5JCJ5_9GAMM</name>
<feature type="domain" description="Tip attachment protein J" evidence="3">
    <location>
        <begin position="332"/>
        <end position="493"/>
    </location>
</feature>
<accession>A0ABS5JCJ5</accession>
<reference evidence="7 8" key="1">
    <citation type="submission" date="2020-12" db="EMBL/GenBank/DDBJ databases">
        <authorList>
            <person name="Mcmullen J.G."/>
        </authorList>
    </citation>
    <scope>NUCLEOTIDE SEQUENCE [LARGE SCALE GENOMIC DNA]</scope>
    <source>
        <strain evidence="7 8">JGM97</strain>
    </source>
</reference>
<dbReference type="PANTHER" id="PTHR36251">
    <property type="entry name" value="FELS-1 PROPHAGE HOST SPECIFICITY PROTEIN-RELATED"/>
    <property type="match status" value="1"/>
</dbReference>
<protein>
    <submittedName>
        <fullName evidence="7">DUF1983 domain-containing protein</fullName>
    </submittedName>
</protein>
<dbReference type="Pfam" id="PF24421">
    <property type="entry name" value="Ig_J"/>
    <property type="match status" value="1"/>
</dbReference>
<feature type="coiled-coil region" evidence="1">
    <location>
        <begin position="825"/>
        <end position="859"/>
    </location>
</feature>
<feature type="domain" description="Tip attachment protein J central straight fiber" evidence="2">
    <location>
        <begin position="1051"/>
        <end position="1186"/>
    </location>
</feature>
<dbReference type="Proteomes" id="UP000680634">
    <property type="component" value="Unassembled WGS sequence"/>
</dbReference>
<evidence type="ECO:0000259" key="6">
    <source>
        <dbReference type="Pfam" id="PF24801"/>
    </source>
</evidence>
<evidence type="ECO:0000313" key="7">
    <source>
        <dbReference type="EMBL" id="MBS0967675.1"/>
    </source>
</evidence>
<keyword evidence="1" id="KW-0175">Coiled coil</keyword>
<feature type="domain" description="Tip attachment protein J second Ig-like" evidence="5">
    <location>
        <begin position="706"/>
        <end position="809"/>
    </location>
</feature>
<dbReference type="Pfam" id="PF09327">
    <property type="entry name" value="Phage_Tail_Tip"/>
    <property type="match status" value="1"/>
</dbReference>
<dbReference type="InterPro" id="IPR057587">
    <property type="entry name" value="GpJ_Ig_second"/>
</dbReference>
<comment type="caution">
    <text evidence="7">The sequence shown here is derived from an EMBL/GenBank/DDBJ whole genome shotgun (WGS) entry which is preliminary data.</text>
</comment>
<reference evidence="8" key="2">
    <citation type="submission" date="2023-07" db="EMBL/GenBank/DDBJ databases">
        <title>Genome-inferred correspondence between phylogeny and metabolic traits in the wild Drosophila gut microbiome.</title>
        <authorList>
            <person name="Bueno E."/>
            <person name="Blow F."/>
            <person name="Douglas A.E."/>
        </authorList>
    </citation>
    <scope>NUCLEOTIDE SEQUENCE [LARGE SCALE GENOMIC DNA]</scope>
    <source>
        <strain evidence="8">JGM97</strain>
    </source>
</reference>
<evidence type="ECO:0000259" key="3">
    <source>
        <dbReference type="Pfam" id="PF13550"/>
    </source>
</evidence>
<dbReference type="InterPro" id="IPR055383">
    <property type="entry name" value="FN3-1_GpJ"/>
</dbReference>
<evidence type="ECO:0000256" key="1">
    <source>
        <dbReference type="SAM" id="Coils"/>
    </source>
</evidence>
<dbReference type="InterPro" id="IPR032876">
    <property type="entry name" value="J_dom"/>
</dbReference>
<dbReference type="Pfam" id="PF24489">
    <property type="entry name" value="Ig_J_second"/>
    <property type="match status" value="1"/>
</dbReference>
<evidence type="ECO:0000259" key="4">
    <source>
        <dbReference type="Pfam" id="PF24421"/>
    </source>
</evidence>
<dbReference type="EMBL" id="JAERKB010000001">
    <property type="protein sequence ID" value="MBS0967675.1"/>
    <property type="molecule type" value="Genomic_DNA"/>
</dbReference>
<organism evidence="7 8">
    <name type="scientific">Nissabacter archeti</name>
    <dbReference type="NCBI Taxonomy" id="1917880"/>
    <lineage>
        <taxon>Bacteria</taxon>
        <taxon>Pseudomonadati</taxon>
        <taxon>Pseudomonadota</taxon>
        <taxon>Gammaproteobacteria</taxon>
        <taxon>Enterobacterales</taxon>
        <taxon>Yersiniaceae</taxon>
        <taxon>Nissabacter</taxon>
    </lineage>
</organism>
<evidence type="ECO:0000313" key="8">
    <source>
        <dbReference type="Proteomes" id="UP000680634"/>
    </source>
</evidence>
<gene>
    <name evidence="7" type="ORF">JK232_02095</name>
</gene>
<sequence length="1324" mass="142580">MGSGGGGGSTPKLIDDNLKSKQFLRVLDLISEGPIYGPVDQMHLSSFMLNKTPVTDAQGNASINGVSVAWRPGTATQSPINGFSAIEATTIVNADVTQNTPLVRTVTDSDVTRVRMNIGVSGLMEQDTKGNQKNTSVTMVIELRTGNSAWQTAKSVTIKGKISGEYLEAHLIDAPETKPFDIRLRRVTADSSSDLLTNGTVWNSYTEITDDNLSYPYAAIAGAVIDRDQYTDTPTRTYHLRGLIVDVPDNYDPIARSYAGIWTGGFKSAWTNNPAWIFRALVKNTRYGLAKRAGYIDVDDGSLYVLSQFCDQLVDDGYGGQEPRFTLNAYITEQKSARDILDSIAGMFRGIALWDGMRFSIMLDNPQDPVTAVTNANVVDGLFTYSSMKRSDRYNAVVVSWTDPNNGWEQVKEYVSDDEMIDRYGYNETTLEAFGCTSRGQAFRAGKWLIESAKRETKKVTFRMARDAIGFIPGDIIEVMDNNYAATRLGGRIASHSGAVITVDADVSDVVGGGDTMSLMGADGKFSKFTIGSVAGRVITLRTSPAWIKDGTIFVISTGEVATRLFRVMGVSEDDNNSVYSISATLYDPHKQAIVDEGAVFEMPTDTLNGYRVPNIENLRIINTNSETVQVTATWETATTTRKLMFELYVYNGSGAVVAQYETDQFRYEFYGLNAGSYTLGVRGRNENGMKGAETQVSLVIGEPSAPSSVQWTPGIFSADIVPVMNVTSTTDTSFEFWYTGESAAASPGNIETQAQFLGRASQWTLHALKADTTYYMYVRTKNAFGVSAFVEVSGQASSDIPGMLDYIDEAIRNSDEFENLTSEIKSTQTDVDTLNTAVDQAQKDISSVRTEVDKNQQAVAGVSAAISSEQKARVDGDNALSQQYTDLSSKTDDNAARLTTVEQTVTDNQTSTAQRLSSLDTKTDANAANITAEQKARTDADAALSQNISNVKATTDANTSSIGTLQTAQTSTSDAIANLTQNTEANFDSSALAAIENALANDMADQSQRNAIGQARARITTVEKTQADANGAFSEYQQTVAAQLNQTNAAVQQTSTAVATIDGKLSAQWGVSVQTEVNGTVRIAGIQLGISGEGGKSNFLISADTFAVYNPTSGGQELVFATSNGQMFMRSAFIQDGSIDNAKIGNYIQSNNYAEGSTGWAINKNGAAQFNQVTVRGTMYANAGEMNNVTINENCTIKGTLSAKQIYGPLMQGKSFTFSHSTTGARSVIYWDGSAGKGDVPMTAHGLIMVTTNASIEVIITAFGQTIFNGFMSGSSTFTFSVDVGTSGGTIEMRTPGINQGQNQSAGFRVIAMANPTSNNWHT</sequence>
<feature type="domain" description="Tip attachment protein J HDII-ins2" evidence="6">
    <location>
        <begin position="87"/>
        <end position="211"/>
    </location>
</feature>
<evidence type="ECO:0000259" key="2">
    <source>
        <dbReference type="Pfam" id="PF09327"/>
    </source>
</evidence>
<dbReference type="Pfam" id="PF24801">
    <property type="entry name" value="FNIII-A_GpJ"/>
    <property type="match status" value="1"/>
</dbReference>
<dbReference type="Pfam" id="PF13550">
    <property type="entry name" value="Phage-tail_3"/>
    <property type="match status" value="1"/>
</dbReference>
<keyword evidence="8" id="KW-1185">Reference proteome</keyword>